<feature type="domain" description="FAD-binding" evidence="1">
    <location>
        <begin position="13"/>
        <end position="176"/>
    </location>
</feature>
<keyword evidence="2" id="KW-0503">Monooxygenase</keyword>
<evidence type="ECO:0000313" key="2">
    <source>
        <dbReference type="EMBL" id="RUT02520.1"/>
    </source>
</evidence>
<gene>
    <name evidence="2" type="ORF">DSM106972_059980</name>
</gene>
<dbReference type="Pfam" id="PF01494">
    <property type="entry name" value="FAD_binding_3"/>
    <property type="match status" value="2"/>
</dbReference>
<sequence>MYTNTQEAIQVNKIAIVGAGLGGLACAIALRKLGYDVQVYEKAKDFRPVGGGFGLLPNGLKCLDAIEPGIVSLIKNSGCEVSQSVLKNNQGETIRTNKTARYQDKYGLPLITVWWWHLQQVLVSKVPENNIHLNHRCIGFTQDDNGVDIYFDDDKKVRADLLIGADGINSAVRETLFKDGKARYLGSMSWRAVIKCDQQLLNPGELGVVRSSREFMFLLNLGNGYFSWLYRQLLPNFFLSPNLDVAKSEVLSKIAHWGKPLQQLVEMTPSERILEAPIYDRPPLDTWSNGRVTLLGDAAHPMAPALAQGTNTTFEDVCELAWCFAQYKNISEAFNNYERRRIDRTRIIQNRSAEAEMDNYKTQEEKSPSLVLQQLQMSNEEFQDWILSYQPPTI</sequence>
<name>A0A433V8S6_9CYAN</name>
<dbReference type="GO" id="GO:0071949">
    <property type="term" value="F:FAD binding"/>
    <property type="evidence" value="ECO:0007669"/>
    <property type="project" value="InterPro"/>
</dbReference>
<dbReference type="PANTHER" id="PTHR46496:SF4">
    <property type="entry name" value="ZEAXANTHIN EPOXIDASE"/>
    <property type="match status" value="1"/>
</dbReference>
<dbReference type="SUPFAM" id="SSF51905">
    <property type="entry name" value="FAD/NAD(P)-binding domain"/>
    <property type="match status" value="1"/>
</dbReference>
<dbReference type="RefSeq" id="WP_127084223.1">
    <property type="nucleotide sequence ID" value="NZ_RSCL01000016.1"/>
</dbReference>
<keyword evidence="3" id="KW-1185">Reference proteome</keyword>
<dbReference type="GO" id="GO:0004497">
    <property type="term" value="F:monooxygenase activity"/>
    <property type="evidence" value="ECO:0007669"/>
    <property type="project" value="UniProtKB-KW"/>
</dbReference>
<reference evidence="2" key="2">
    <citation type="journal article" date="2019" name="Genome Biol. Evol.">
        <title>Day and night: Metabolic profiles and evolutionary relationships of six axenic non-marine cyanobacteria.</title>
        <authorList>
            <person name="Will S.E."/>
            <person name="Henke P."/>
            <person name="Boedeker C."/>
            <person name="Huang S."/>
            <person name="Brinkmann H."/>
            <person name="Rohde M."/>
            <person name="Jarek M."/>
            <person name="Friedl T."/>
            <person name="Seufert S."/>
            <person name="Schumacher M."/>
            <person name="Overmann J."/>
            <person name="Neumann-Schaal M."/>
            <person name="Petersen J."/>
        </authorList>
    </citation>
    <scope>NUCLEOTIDE SEQUENCE [LARGE SCALE GENOMIC DNA]</scope>
    <source>
        <strain evidence="2">PCC 7102</strain>
    </source>
</reference>
<dbReference type="PRINTS" id="PR00420">
    <property type="entry name" value="RNGMNOXGNASE"/>
</dbReference>
<dbReference type="Proteomes" id="UP000271624">
    <property type="component" value="Unassembled WGS sequence"/>
</dbReference>
<comment type="caution">
    <text evidence="2">The sequence shown here is derived from an EMBL/GenBank/DDBJ whole genome shotgun (WGS) entry which is preliminary data.</text>
</comment>
<evidence type="ECO:0000259" key="1">
    <source>
        <dbReference type="Pfam" id="PF01494"/>
    </source>
</evidence>
<dbReference type="EMBL" id="RSCL01000016">
    <property type="protein sequence ID" value="RUT02520.1"/>
    <property type="molecule type" value="Genomic_DNA"/>
</dbReference>
<keyword evidence="2" id="KW-0560">Oxidoreductase</keyword>
<dbReference type="AlphaFoldDB" id="A0A433V8S6"/>
<proteinExistence type="predicted"/>
<dbReference type="InterPro" id="IPR002938">
    <property type="entry name" value="FAD-bd"/>
</dbReference>
<feature type="domain" description="FAD-binding" evidence="1">
    <location>
        <begin position="285"/>
        <end position="344"/>
    </location>
</feature>
<organism evidence="2 3">
    <name type="scientific">Dulcicalothrix desertica PCC 7102</name>
    <dbReference type="NCBI Taxonomy" id="232991"/>
    <lineage>
        <taxon>Bacteria</taxon>
        <taxon>Bacillati</taxon>
        <taxon>Cyanobacteriota</taxon>
        <taxon>Cyanophyceae</taxon>
        <taxon>Nostocales</taxon>
        <taxon>Calotrichaceae</taxon>
        <taxon>Dulcicalothrix</taxon>
    </lineage>
</organism>
<dbReference type="Gene3D" id="3.50.50.60">
    <property type="entry name" value="FAD/NAD(P)-binding domain"/>
    <property type="match status" value="1"/>
</dbReference>
<evidence type="ECO:0000313" key="3">
    <source>
        <dbReference type="Proteomes" id="UP000271624"/>
    </source>
</evidence>
<protein>
    <submittedName>
        <fullName evidence="2">FAD-dependent monooxygenase</fullName>
    </submittedName>
</protein>
<reference evidence="2" key="1">
    <citation type="submission" date="2018-12" db="EMBL/GenBank/DDBJ databases">
        <authorList>
            <person name="Will S."/>
            <person name="Neumann-Schaal M."/>
            <person name="Henke P."/>
        </authorList>
    </citation>
    <scope>NUCLEOTIDE SEQUENCE</scope>
    <source>
        <strain evidence="2">PCC 7102</strain>
    </source>
</reference>
<accession>A0A433V8S6</accession>
<dbReference type="PANTHER" id="PTHR46496">
    <property type="match status" value="1"/>
</dbReference>
<dbReference type="OrthoDB" id="9766816at2"/>
<dbReference type="InterPro" id="IPR036188">
    <property type="entry name" value="FAD/NAD-bd_sf"/>
</dbReference>